<evidence type="ECO:0000259" key="2">
    <source>
        <dbReference type="Pfam" id="PF22980"/>
    </source>
</evidence>
<comment type="caution">
    <text evidence="3">The sequence shown here is derived from an EMBL/GenBank/DDBJ whole genome shotgun (WGS) entry which is preliminary data.</text>
</comment>
<evidence type="ECO:0000313" key="4">
    <source>
        <dbReference type="Proteomes" id="UP000315783"/>
    </source>
</evidence>
<name>A0A545W5C8_9HYPO</name>
<dbReference type="Proteomes" id="UP000315783">
    <property type="component" value="Unassembled WGS sequence"/>
</dbReference>
<feature type="domain" description="Myb-like DNA-binding" evidence="2">
    <location>
        <begin position="15"/>
        <end position="59"/>
    </location>
</feature>
<evidence type="ECO:0000256" key="1">
    <source>
        <dbReference type="SAM" id="MobiDB-lite"/>
    </source>
</evidence>
<organism evidence="3 4">
    <name type="scientific">Cordyceps javanica</name>
    <dbReference type="NCBI Taxonomy" id="43265"/>
    <lineage>
        <taxon>Eukaryota</taxon>
        <taxon>Fungi</taxon>
        <taxon>Dikarya</taxon>
        <taxon>Ascomycota</taxon>
        <taxon>Pezizomycotina</taxon>
        <taxon>Sordariomycetes</taxon>
        <taxon>Hypocreomycetidae</taxon>
        <taxon>Hypocreales</taxon>
        <taxon>Cordycipitaceae</taxon>
        <taxon>Cordyceps</taxon>
    </lineage>
</organism>
<dbReference type="AlphaFoldDB" id="A0A545W5C8"/>
<dbReference type="InterPro" id="IPR054505">
    <property type="entry name" value="Myb_DNA-bind_8"/>
</dbReference>
<gene>
    <name evidence="3" type="ORF">IF1G_03366</name>
</gene>
<protein>
    <recommendedName>
        <fullName evidence="2">Myb-like DNA-binding domain-containing protein</fullName>
    </recommendedName>
</protein>
<accession>A0A545W5C8</accession>
<sequence>MTDEVKPGPTPSEAIFFFNIVQHMKNKGDIDWDAVADSSGFKNAAVAKVRFGQIKRKYGLEGDGSPTKKSGKGGAQQPGDLPPTPTKITKSRKAPGSGGRGGRKVKKQELEYGDEEGEREEQYDKAPRAAGVKSEAPSAVAAVKAEKDGEGSDWVGIKRKQSTDGFAYF</sequence>
<keyword evidence="4" id="KW-1185">Reference proteome</keyword>
<reference evidence="3 4" key="1">
    <citation type="journal article" date="2019" name="Appl. Microbiol. Biotechnol.">
        <title>Genome sequence of Isaria javanica and comparative genome analysis insights into family S53 peptidase evolution in fungal entomopathogens.</title>
        <authorList>
            <person name="Lin R."/>
            <person name="Zhang X."/>
            <person name="Xin B."/>
            <person name="Zou M."/>
            <person name="Gao Y."/>
            <person name="Qin F."/>
            <person name="Hu Q."/>
            <person name="Xie B."/>
            <person name="Cheng X."/>
        </authorList>
    </citation>
    <scope>NUCLEOTIDE SEQUENCE [LARGE SCALE GENOMIC DNA]</scope>
    <source>
        <strain evidence="3 4">IJ1G</strain>
    </source>
</reference>
<proteinExistence type="predicted"/>
<dbReference type="Pfam" id="PF22980">
    <property type="entry name" value="Myb_DNA-bind_8"/>
    <property type="match status" value="1"/>
</dbReference>
<dbReference type="EMBL" id="SPUK01000004">
    <property type="protein sequence ID" value="TQV97623.1"/>
    <property type="molecule type" value="Genomic_DNA"/>
</dbReference>
<dbReference type="OrthoDB" id="5403747at2759"/>
<evidence type="ECO:0000313" key="3">
    <source>
        <dbReference type="EMBL" id="TQV97623.1"/>
    </source>
</evidence>
<feature type="region of interest" description="Disordered" evidence="1">
    <location>
        <begin position="55"/>
        <end position="137"/>
    </location>
</feature>
<dbReference type="STRING" id="43265.A0A545W5C8"/>